<reference evidence="1" key="1">
    <citation type="submission" date="2022-04" db="EMBL/GenBank/DDBJ databases">
        <title>A functionally conserved STORR gene fusion in Papaver species that diverged 16.8 million years ago.</title>
        <authorList>
            <person name="Catania T."/>
        </authorList>
    </citation>
    <scope>NUCLEOTIDE SEQUENCE</scope>
    <source>
        <strain evidence="1">S-188037</strain>
    </source>
</reference>
<name>A0AAD4XKD3_9MAGN</name>
<sequence length="319" mass="34679">MVSFSRRGASGFSACNTTEDVTLGIDGYGLTAIITGSSNGIGAKTARVLAMHGVKIVMAVRNTTAGMAVKETILKETPSAKIEVLDLDDSSMASVRKFAEEFKSPGFPPNILINNAGVMALPYKLSLDKIELQFTMKKTASQSNIEGRIINVSSEAHKLAYKEGIRFDKLNKESGYSSWGAYGQSKLANILHANELSRRLKEDGVPITVNSLHPGAILTNLWRNSSIFGVWVSKVVVAPVIKIVGKNVPQNMFSFSISVFLTADICYLNHFSHMLLFVMFFYGASTTCYVAIHPNNKGVSGEYFVDNNIGKTTSQGRDT</sequence>
<comment type="caution">
    <text evidence="1">The sequence shown here is derived from an EMBL/GenBank/DDBJ whole genome shotgun (WGS) entry which is preliminary data.</text>
</comment>
<protein>
    <submittedName>
        <fullName evidence="1">Uncharacterized protein</fullName>
    </submittedName>
</protein>
<evidence type="ECO:0000313" key="1">
    <source>
        <dbReference type="EMBL" id="KAI3920881.1"/>
    </source>
</evidence>
<proteinExistence type="predicted"/>
<organism evidence="1 2">
    <name type="scientific">Papaver atlanticum</name>
    <dbReference type="NCBI Taxonomy" id="357466"/>
    <lineage>
        <taxon>Eukaryota</taxon>
        <taxon>Viridiplantae</taxon>
        <taxon>Streptophyta</taxon>
        <taxon>Embryophyta</taxon>
        <taxon>Tracheophyta</taxon>
        <taxon>Spermatophyta</taxon>
        <taxon>Magnoliopsida</taxon>
        <taxon>Ranunculales</taxon>
        <taxon>Papaveraceae</taxon>
        <taxon>Papaveroideae</taxon>
        <taxon>Papaver</taxon>
    </lineage>
</organism>
<dbReference type="Pfam" id="PF00106">
    <property type="entry name" value="adh_short"/>
    <property type="match status" value="1"/>
</dbReference>
<dbReference type="Gene3D" id="3.40.50.720">
    <property type="entry name" value="NAD(P)-binding Rossmann-like Domain"/>
    <property type="match status" value="1"/>
</dbReference>
<dbReference type="Proteomes" id="UP001202328">
    <property type="component" value="Unassembled WGS sequence"/>
</dbReference>
<dbReference type="PANTHER" id="PTHR48476:SF1">
    <property type="entry name" value="SHORT-CHAIN DEHYDROGENASE TIC 32, CHLOROPLASTIC-LIKE"/>
    <property type="match status" value="1"/>
</dbReference>
<dbReference type="InterPro" id="IPR036291">
    <property type="entry name" value="NAD(P)-bd_dom_sf"/>
</dbReference>
<dbReference type="PANTHER" id="PTHR48476">
    <property type="entry name" value="SHORT-CHAIN DEHYDROGENASE TIC 32, CHLOROPLASTIC-LIKE"/>
    <property type="match status" value="1"/>
</dbReference>
<keyword evidence="2" id="KW-1185">Reference proteome</keyword>
<dbReference type="AlphaFoldDB" id="A0AAD4XKD3"/>
<gene>
    <name evidence="1" type="ORF">MKW98_015869</name>
</gene>
<dbReference type="PRINTS" id="PR00081">
    <property type="entry name" value="GDHRDH"/>
</dbReference>
<dbReference type="EMBL" id="JAJJMB010008783">
    <property type="protein sequence ID" value="KAI3920881.1"/>
    <property type="molecule type" value="Genomic_DNA"/>
</dbReference>
<evidence type="ECO:0000313" key="2">
    <source>
        <dbReference type="Proteomes" id="UP001202328"/>
    </source>
</evidence>
<dbReference type="InterPro" id="IPR002347">
    <property type="entry name" value="SDR_fam"/>
</dbReference>
<accession>A0AAD4XKD3</accession>
<dbReference type="InterPro" id="IPR055280">
    <property type="entry name" value="TIC32"/>
</dbReference>
<dbReference type="SUPFAM" id="SSF51735">
    <property type="entry name" value="NAD(P)-binding Rossmann-fold domains"/>
    <property type="match status" value="1"/>
</dbReference>